<name>A0AAD5XU85_9FUNG</name>
<protein>
    <submittedName>
        <fullName evidence="2">Uncharacterized protein</fullName>
    </submittedName>
</protein>
<keyword evidence="1" id="KW-0175">Coiled coil</keyword>
<gene>
    <name evidence="2" type="ORF">HK099_006598</name>
</gene>
<feature type="coiled-coil region" evidence="1">
    <location>
        <begin position="86"/>
        <end position="113"/>
    </location>
</feature>
<reference evidence="2" key="1">
    <citation type="submission" date="2020-05" db="EMBL/GenBank/DDBJ databases">
        <title>Phylogenomic resolution of chytrid fungi.</title>
        <authorList>
            <person name="Stajich J.E."/>
            <person name="Amses K."/>
            <person name="Simmons R."/>
            <person name="Seto K."/>
            <person name="Myers J."/>
            <person name="Bonds A."/>
            <person name="Quandt C.A."/>
            <person name="Barry K."/>
            <person name="Liu P."/>
            <person name="Grigoriev I."/>
            <person name="Longcore J.E."/>
            <person name="James T.Y."/>
        </authorList>
    </citation>
    <scope>NUCLEOTIDE SEQUENCE</scope>
    <source>
        <strain evidence="2">JEL0476</strain>
    </source>
</reference>
<dbReference type="Proteomes" id="UP001211065">
    <property type="component" value="Unassembled WGS sequence"/>
</dbReference>
<dbReference type="EMBL" id="JADGJW010000580">
    <property type="protein sequence ID" value="KAJ3214953.1"/>
    <property type="molecule type" value="Genomic_DNA"/>
</dbReference>
<accession>A0AAD5XU85</accession>
<keyword evidence="3" id="KW-1185">Reference proteome</keyword>
<feature type="non-terminal residue" evidence="2">
    <location>
        <position position="1"/>
    </location>
</feature>
<evidence type="ECO:0000313" key="3">
    <source>
        <dbReference type="Proteomes" id="UP001211065"/>
    </source>
</evidence>
<evidence type="ECO:0000313" key="2">
    <source>
        <dbReference type="EMBL" id="KAJ3214953.1"/>
    </source>
</evidence>
<dbReference type="AlphaFoldDB" id="A0AAD5XU85"/>
<comment type="caution">
    <text evidence="2">The sequence shown here is derived from an EMBL/GenBank/DDBJ whole genome shotgun (WGS) entry which is preliminary data.</text>
</comment>
<proteinExistence type="predicted"/>
<organism evidence="2 3">
    <name type="scientific">Clydaea vesicula</name>
    <dbReference type="NCBI Taxonomy" id="447962"/>
    <lineage>
        <taxon>Eukaryota</taxon>
        <taxon>Fungi</taxon>
        <taxon>Fungi incertae sedis</taxon>
        <taxon>Chytridiomycota</taxon>
        <taxon>Chytridiomycota incertae sedis</taxon>
        <taxon>Chytridiomycetes</taxon>
        <taxon>Lobulomycetales</taxon>
        <taxon>Lobulomycetaceae</taxon>
        <taxon>Clydaea</taxon>
    </lineage>
</organism>
<sequence length="124" mass="14648">FSSKKSKQTSEQTLRITELKKEIVHKIQEIERKNQEIVHKNQEITLKNQEIVNITYEVESCRKENINLKNRVISLAKSNKERQVQLEESIKVRANLNKEYSSLRKTLIIIEAEHMNDIAGLDRY</sequence>
<feature type="coiled-coil region" evidence="1">
    <location>
        <begin position="16"/>
        <end position="47"/>
    </location>
</feature>
<evidence type="ECO:0000256" key="1">
    <source>
        <dbReference type="SAM" id="Coils"/>
    </source>
</evidence>